<reference evidence="5" key="1">
    <citation type="submission" date="2023-12" db="EMBL/GenBank/DDBJ databases">
        <title>Fervidustalea candida gen. nov., sp. nov., a novel member of the family Paenibacillaceae isolated from a geothermal area.</title>
        <authorList>
            <person name="Li W.-J."/>
            <person name="Jiao J.-Y."/>
            <person name="Chen Y."/>
        </authorList>
    </citation>
    <scope>NUCLEOTIDE SEQUENCE</scope>
    <source>
        <strain evidence="5">SYSU GA230002</strain>
    </source>
</reference>
<evidence type="ECO:0000256" key="2">
    <source>
        <dbReference type="SAM" id="MobiDB-lite"/>
    </source>
</evidence>
<dbReference type="InterPro" id="IPR006343">
    <property type="entry name" value="DnaB/C_C"/>
</dbReference>
<keyword evidence="6" id="KW-1185">Reference proteome</keyword>
<dbReference type="Pfam" id="PF07261">
    <property type="entry name" value="DnaB_2"/>
    <property type="match status" value="1"/>
</dbReference>
<comment type="caution">
    <text evidence="5">The sequence shown here is derived from an EMBL/GenBank/DDBJ whole genome shotgun (WGS) entry which is preliminary data.</text>
</comment>
<gene>
    <name evidence="5" type="ORF">VF724_02195</name>
</gene>
<comment type="similarity">
    <text evidence="1">Belongs to the DnaB/DnaD family.</text>
</comment>
<feature type="region of interest" description="Disordered" evidence="2">
    <location>
        <begin position="438"/>
        <end position="457"/>
    </location>
</feature>
<protein>
    <submittedName>
        <fullName evidence="5">DnaD domain protein</fullName>
    </submittedName>
</protein>
<proteinExistence type="inferred from homology"/>
<accession>A0ABU5ZD94</accession>
<sequence length="485" mass="56692">MKISNSLEYTENHRYYVYRDFSLSSLDYRMLHTIYQPLTGSWAIGLYLLMYQQLAADKIGYSALEQQRRLFLSLGLEPSEKGRKYLIEQTSKLEAVGLLQTSRKYLPANDDFIYEYRLVAPLSPDEFFRNQHLIMLLRDKVGKFMVLSLSEEFRQNEPEELEGLSLETQDLSMPFYELFKLNSQAVDLELEQALAEIAVSREQDRKPDIGIKEFQYADIITRFPRESMNRKHVESLKRMPHQLAAINYMANKFMLSLPEICRLLDEDGVFSEDGELQNHVFQQKANENFWQTKKRSEDREIYLQKALHKSGGNHAESVEVEEKPVDEPFFVAVPDKFKGQCDIRQYNTLLRNSPYTKVIGMFFPGSVPGNLLKILQNIDFNYKLNEEVINVLIHYLMVKNKPLNTGFIESIVSNLLSRQIETFEKAVEYFRESDKVKEKPLKKPGQARGARQKPKIPIVTHERDETPISEEELEEIKRMAEKLKK</sequence>
<feature type="domain" description="Replicative helicase loading/DNA remodeling protein DnaB N-terminal winged helix" evidence="4">
    <location>
        <begin position="14"/>
        <end position="215"/>
    </location>
</feature>
<evidence type="ECO:0000259" key="4">
    <source>
        <dbReference type="Pfam" id="PF25888"/>
    </source>
</evidence>
<name>A0ABU5ZD94_9BACL</name>
<dbReference type="Pfam" id="PF25888">
    <property type="entry name" value="WHD_DnaB"/>
    <property type="match status" value="1"/>
</dbReference>
<evidence type="ECO:0000256" key="1">
    <source>
        <dbReference type="ARBA" id="ARBA00093462"/>
    </source>
</evidence>
<dbReference type="Proteomes" id="UP001310386">
    <property type="component" value="Unassembled WGS sequence"/>
</dbReference>
<feature type="domain" description="DnaB/C C-terminal" evidence="3">
    <location>
        <begin position="381"/>
        <end position="429"/>
    </location>
</feature>
<dbReference type="EMBL" id="JAYJLD010000002">
    <property type="protein sequence ID" value="MEB3100469.1"/>
    <property type="molecule type" value="Genomic_DNA"/>
</dbReference>
<organism evidence="5 6">
    <name type="scientific">Ferviditalea candida</name>
    <dbReference type="NCBI Taxonomy" id="3108399"/>
    <lineage>
        <taxon>Bacteria</taxon>
        <taxon>Bacillati</taxon>
        <taxon>Bacillota</taxon>
        <taxon>Bacilli</taxon>
        <taxon>Bacillales</taxon>
        <taxon>Paenibacillaceae</taxon>
        <taxon>Ferviditalea</taxon>
    </lineage>
</organism>
<evidence type="ECO:0000313" key="5">
    <source>
        <dbReference type="EMBL" id="MEB3100469.1"/>
    </source>
</evidence>
<evidence type="ECO:0000313" key="6">
    <source>
        <dbReference type="Proteomes" id="UP001310386"/>
    </source>
</evidence>
<dbReference type="RefSeq" id="WP_371752579.1">
    <property type="nucleotide sequence ID" value="NZ_JAYJLD010000002.1"/>
</dbReference>
<dbReference type="InterPro" id="IPR058660">
    <property type="entry name" value="WHD_DnaB"/>
</dbReference>
<evidence type="ECO:0000259" key="3">
    <source>
        <dbReference type="Pfam" id="PF07261"/>
    </source>
</evidence>